<dbReference type="EMBL" id="KZ110604">
    <property type="protein sequence ID" value="OSX58662.1"/>
    <property type="molecule type" value="Genomic_DNA"/>
</dbReference>
<dbReference type="Proteomes" id="UP000194127">
    <property type="component" value="Unassembled WGS sequence"/>
</dbReference>
<proteinExistence type="predicted"/>
<feature type="region of interest" description="Disordered" evidence="1">
    <location>
        <begin position="70"/>
        <end position="106"/>
    </location>
</feature>
<sequence length="267" mass="29862">MADVAHIPDEDLAILSEELGDMLEGQVLDDVTADPACEGAGEVGSDHFCRVCGSNEARFWRDELKEIWRRSAPSPVEGGGDGSTISGPMRKKSTRDAQASQEMPTSLRVSQSHAWSYARVSWCIAKYAPRGSQPRGSFLASPVRRRRLRLPNIQPFMTGGARNDSQREREFHKSFNSLPATEYILAMERRHGRCTRDVVRYIAKLARVLVSASRANLLMHCNPHHESFHQVEYESTIMHISDHISAHRSQSASPRSFLQHGVKVAAE</sequence>
<dbReference type="GeneID" id="36322085"/>
<accession>A0A1X6MR52</accession>
<evidence type="ECO:0000313" key="3">
    <source>
        <dbReference type="Proteomes" id="UP000194127"/>
    </source>
</evidence>
<gene>
    <name evidence="2" type="ORF">POSPLADRAFT_1036253</name>
</gene>
<evidence type="ECO:0000313" key="2">
    <source>
        <dbReference type="EMBL" id="OSX58662.1"/>
    </source>
</evidence>
<name>A0A1X6MR52_9APHY</name>
<dbReference type="AlphaFoldDB" id="A0A1X6MR52"/>
<reference evidence="2 3" key="1">
    <citation type="submission" date="2017-04" db="EMBL/GenBank/DDBJ databases">
        <title>Genome Sequence of the Model Brown-Rot Fungus Postia placenta SB12.</title>
        <authorList>
            <consortium name="DOE Joint Genome Institute"/>
            <person name="Gaskell J."/>
            <person name="Kersten P."/>
            <person name="Larrondo L.F."/>
            <person name="Canessa P."/>
            <person name="Martinez D."/>
            <person name="Hibbett D."/>
            <person name="Schmoll M."/>
            <person name="Kubicek C.P."/>
            <person name="Martinez A.T."/>
            <person name="Yadav J."/>
            <person name="Master E."/>
            <person name="Magnuson J.K."/>
            <person name="James T."/>
            <person name="Yaver D."/>
            <person name="Berka R."/>
            <person name="Labutti K."/>
            <person name="Lipzen A."/>
            <person name="Aerts A."/>
            <person name="Barry K."/>
            <person name="Henrissat B."/>
            <person name="Blanchette R."/>
            <person name="Grigoriev I."/>
            <person name="Cullen D."/>
        </authorList>
    </citation>
    <scope>NUCLEOTIDE SEQUENCE [LARGE SCALE GENOMIC DNA]</scope>
    <source>
        <strain evidence="2 3">MAD-698-R-SB12</strain>
    </source>
</reference>
<evidence type="ECO:0000256" key="1">
    <source>
        <dbReference type="SAM" id="MobiDB-lite"/>
    </source>
</evidence>
<keyword evidence="3" id="KW-1185">Reference proteome</keyword>
<dbReference type="RefSeq" id="XP_024335456.1">
    <property type="nucleotide sequence ID" value="XM_024477135.1"/>
</dbReference>
<organism evidence="2 3">
    <name type="scientific">Postia placenta MAD-698-R-SB12</name>
    <dbReference type="NCBI Taxonomy" id="670580"/>
    <lineage>
        <taxon>Eukaryota</taxon>
        <taxon>Fungi</taxon>
        <taxon>Dikarya</taxon>
        <taxon>Basidiomycota</taxon>
        <taxon>Agaricomycotina</taxon>
        <taxon>Agaricomycetes</taxon>
        <taxon>Polyporales</taxon>
        <taxon>Adustoporiaceae</taxon>
        <taxon>Rhodonia</taxon>
    </lineage>
</organism>
<protein>
    <submittedName>
        <fullName evidence="2">Uncharacterized protein</fullName>
    </submittedName>
</protein>
<feature type="compositionally biased region" description="Polar residues" evidence="1">
    <location>
        <begin position="96"/>
        <end position="106"/>
    </location>
</feature>